<keyword evidence="1" id="KW-0472">Membrane</keyword>
<accession>A0A6L4WQH4</accession>
<evidence type="ECO:0000313" key="3">
    <source>
        <dbReference type="Proteomes" id="UP000472839"/>
    </source>
</evidence>
<gene>
    <name evidence="2" type="ORF">GBG19_12715</name>
</gene>
<keyword evidence="1" id="KW-0812">Transmembrane</keyword>
<dbReference type="EMBL" id="WFKK01000045">
    <property type="protein sequence ID" value="KAB7886199.1"/>
    <property type="molecule type" value="Genomic_DNA"/>
</dbReference>
<feature type="transmembrane region" description="Helical" evidence="1">
    <location>
        <begin position="83"/>
        <end position="107"/>
    </location>
</feature>
<sequence length="108" mass="12412">MSQTLSEEDSIKAREAFMMHVRKVVPWSLLVAVASGLYLITQVYGPIAEDGLNNFQIMLSIKAFFGLWLGIRGFNQKFFKINPFVFTSHLFPFLCVILIIFISQIMYL</sequence>
<name>A0A6L4WQH4_9BACT</name>
<feature type="transmembrane region" description="Helical" evidence="1">
    <location>
        <begin position="24"/>
        <end position="45"/>
    </location>
</feature>
<dbReference type="Proteomes" id="UP000472839">
    <property type="component" value="Unassembled WGS sequence"/>
</dbReference>
<dbReference type="AlphaFoldDB" id="A0A6L4WQH4"/>
<feature type="transmembrane region" description="Helical" evidence="1">
    <location>
        <begin position="51"/>
        <end position="71"/>
    </location>
</feature>
<reference evidence="2 3" key="1">
    <citation type="submission" date="2019-10" db="EMBL/GenBank/DDBJ databases">
        <title>Poseidonibacter ostreae sp. nov., isolated from the gut of the Ostrea denselamellosa.</title>
        <authorList>
            <person name="Choi A."/>
        </authorList>
    </citation>
    <scope>NUCLEOTIDE SEQUENCE [LARGE SCALE GENOMIC DNA]</scope>
    <source>
        <strain evidence="2 3">SJOD-M-33</strain>
    </source>
</reference>
<protein>
    <submittedName>
        <fullName evidence="2">Uncharacterized protein</fullName>
    </submittedName>
</protein>
<evidence type="ECO:0000256" key="1">
    <source>
        <dbReference type="SAM" id="Phobius"/>
    </source>
</evidence>
<evidence type="ECO:0000313" key="2">
    <source>
        <dbReference type="EMBL" id="KAB7886199.1"/>
    </source>
</evidence>
<proteinExistence type="predicted"/>
<comment type="caution">
    <text evidence="2">The sequence shown here is derived from an EMBL/GenBank/DDBJ whole genome shotgun (WGS) entry which is preliminary data.</text>
</comment>
<organism evidence="2 3">
    <name type="scientific">Poseidonibacter ostreae</name>
    <dbReference type="NCBI Taxonomy" id="2654171"/>
    <lineage>
        <taxon>Bacteria</taxon>
        <taxon>Pseudomonadati</taxon>
        <taxon>Campylobacterota</taxon>
        <taxon>Epsilonproteobacteria</taxon>
        <taxon>Campylobacterales</taxon>
        <taxon>Arcobacteraceae</taxon>
        <taxon>Poseidonibacter</taxon>
    </lineage>
</organism>
<keyword evidence="1" id="KW-1133">Transmembrane helix</keyword>